<feature type="compositionally biased region" description="Low complexity" evidence="1">
    <location>
        <begin position="1015"/>
        <end position="1024"/>
    </location>
</feature>
<evidence type="ECO:0000259" key="2">
    <source>
        <dbReference type="PROSITE" id="PS50829"/>
    </source>
</evidence>
<dbReference type="OrthoDB" id="48509at2759"/>
<evidence type="ECO:0000313" key="3">
    <source>
        <dbReference type="EMBL" id="GBG24893.1"/>
    </source>
</evidence>
<dbReference type="SUPFAM" id="SSF55277">
    <property type="entry name" value="GYF domain"/>
    <property type="match status" value="1"/>
</dbReference>
<feature type="compositionally biased region" description="Low complexity" evidence="1">
    <location>
        <begin position="983"/>
        <end position="1007"/>
    </location>
</feature>
<feature type="region of interest" description="Disordered" evidence="1">
    <location>
        <begin position="217"/>
        <end position="432"/>
    </location>
</feature>
<dbReference type="PROSITE" id="PS50829">
    <property type="entry name" value="GYF"/>
    <property type="match status" value="1"/>
</dbReference>
<feature type="compositionally biased region" description="Basic residues" evidence="1">
    <location>
        <begin position="1298"/>
        <end position="1309"/>
    </location>
</feature>
<name>A0A2R5G8T3_9STRA</name>
<feature type="compositionally biased region" description="Basic and acidic residues" evidence="1">
    <location>
        <begin position="1086"/>
        <end position="1097"/>
    </location>
</feature>
<evidence type="ECO:0000313" key="4">
    <source>
        <dbReference type="Proteomes" id="UP000241890"/>
    </source>
</evidence>
<gene>
    <name evidence="3" type="ORF">FCC1311_011112</name>
</gene>
<dbReference type="InterPro" id="IPR051640">
    <property type="entry name" value="GRB10-interact_GYF"/>
</dbReference>
<feature type="compositionally biased region" description="Gly residues" evidence="1">
    <location>
        <begin position="411"/>
        <end position="421"/>
    </location>
</feature>
<feature type="compositionally biased region" description="Gly residues" evidence="1">
    <location>
        <begin position="547"/>
        <end position="556"/>
    </location>
</feature>
<feature type="compositionally biased region" description="Basic and acidic residues" evidence="1">
    <location>
        <begin position="762"/>
        <end position="830"/>
    </location>
</feature>
<sequence length="1309" mass="137923">MKNGEDAGSASAAGVGTTRNKMKFKPGWSAGGASGGAASVGLVRSSSLSSGRALAAASSSHAGPGASLANNGGDASSSFGAGVPTPNDAVPAPSSAKPYASIGKHGNMPRPIKEEAAATRLARIGRVPTPGASATGGKLTEQANLYQQRSKSPRDPSVHGGVNRVKYSRDEMYLFNPTSAPRPAFPSYVPPALISDVPLMTAQSEPIDRDALTLKWQEETEKRNGSRNAVGLGGDRRTSIPAGVAGQGRGRRLPEGLGGVAGSGNVQEGPGGPAGRRGPHNPAYGNGGGSWRSGGAGGPGGGPPPRGAGAGEGGRFGNLGRGTGRDNWSGQERGSRWNDYPSGGNGSGPGGERDTRRSGEGGGRWDRLGPPSGRSFPDRGYGAGATNANAPAAGGTREDRWGRNANYREGGAFGPRGGMGQFSGQPQHDDNQIELVDDRGTFSEEAMSGSFGLESMAAAASKFHEEMQAARGGGDAASSSAAPAATASSAAPSTKAEGGDGNLEQASTGGFFSMPDSGMSGALEEGLEQPPAEEVAPASQAIDGSSLGFGGPGGFGAQSHLLQPQPSGWGQNPWLEAQHDPTGGVGSLSMQGHQSSQQPADLSGGQNRWIVPPAGGSGGSMPGMAMQPAPAPGMGMPTSMLAPPPALSNEWFYRDPQGNVQGPFKSEEMREWLQHGYFNPDLLVRRGHGNDPFAPLGQQFPDARKAFTAEGDAEVQMRMLQQQQQPGSFWQMGQNMPPLQQPHLGMQQAFGGPAPSSQNDDAQARLKQEQRQAEERARAEKEKAEWEARERERQERERQEREERERQEREREEEQKRKEQEDLERKRQEQEAAEAAARAKAEAERRVREEEEERQRKAQEEEEARKAAAAAAAAAAAEEEEARRQQQLLLQQQQEQQAALEAERLRKAQEEQARIEEERRKAEEKPAWGGVSNAPSTSALSLKEIQELEQREATRSRPEGMNQSMASRIAQAAGVAGGRLNLAASSSAPQASSPQNQPVQQPRASPTSTPPVAPASPVESSKPVGAHGGTLDEMSVDLRAMLGVSAPGGNKQKKSQKANTGAAAAAASKPAWGGTPPSSSGTSNRSLKEIQEEEARRVAAVQKQQALLLKQQQQQQKALQQQQQQQAQSRAPPGSWASTAAQPTNNNGDGWTISHKGRAVPTGTPQTSRVGKVKAKPSSAAPTAAAPAAATPVMQQQSHQQDDENDDFFESTPDNFGKEMSRDMRKWCEGQAPKIGATMTLIDFCYSLEDASDIRETLRDYLGSTPLVSSFASEFIARKGGKKGGDDFGPDAGFQTAGKKKNRRKKRET</sequence>
<feature type="compositionally biased region" description="Low complexity" evidence="1">
    <location>
        <begin position="384"/>
        <end position="395"/>
    </location>
</feature>
<feature type="compositionally biased region" description="Gly residues" evidence="1">
    <location>
        <begin position="285"/>
        <end position="300"/>
    </location>
</feature>
<feature type="compositionally biased region" description="Basic and acidic residues" evidence="1">
    <location>
        <begin position="351"/>
        <end position="367"/>
    </location>
</feature>
<feature type="compositionally biased region" description="Gly residues" evidence="1">
    <location>
        <begin position="308"/>
        <end position="322"/>
    </location>
</feature>
<dbReference type="SMART" id="SM00444">
    <property type="entry name" value="GYF"/>
    <property type="match status" value="1"/>
</dbReference>
<feature type="compositionally biased region" description="Polar residues" evidence="1">
    <location>
        <begin position="1136"/>
        <end position="1149"/>
    </location>
</feature>
<dbReference type="Gene3D" id="3.30.1490.40">
    <property type="match status" value="1"/>
</dbReference>
<dbReference type="PANTHER" id="PTHR14445">
    <property type="entry name" value="GRB10 INTERACTING GYF PROTEIN"/>
    <property type="match status" value="1"/>
</dbReference>
<feature type="compositionally biased region" description="Polar residues" evidence="1">
    <location>
        <begin position="141"/>
        <end position="150"/>
    </location>
</feature>
<feature type="region of interest" description="Disordered" evidence="1">
    <location>
        <begin position="1279"/>
        <end position="1309"/>
    </location>
</feature>
<dbReference type="EMBL" id="BEYU01000009">
    <property type="protein sequence ID" value="GBG24893.1"/>
    <property type="molecule type" value="Genomic_DNA"/>
</dbReference>
<dbReference type="InParanoid" id="A0A2R5G8T3"/>
<reference evidence="3 4" key="1">
    <citation type="submission" date="2017-12" db="EMBL/GenBank/DDBJ databases">
        <title>Sequencing, de novo assembly and annotation of complete genome of a new Thraustochytrid species, strain FCC1311.</title>
        <authorList>
            <person name="Sedici K."/>
            <person name="Godart F."/>
            <person name="Aiese Cigliano R."/>
            <person name="Sanseverino W."/>
            <person name="Barakat M."/>
            <person name="Ortet P."/>
            <person name="Marechal E."/>
            <person name="Cagnac O."/>
            <person name="Amato A."/>
        </authorList>
    </citation>
    <scope>NUCLEOTIDE SEQUENCE [LARGE SCALE GENOMIC DNA]</scope>
</reference>
<feature type="compositionally biased region" description="Basic and acidic residues" evidence="1">
    <location>
        <begin position="837"/>
        <end position="866"/>
    </location>
</feature>
<evidence type="ECO:0000256" key="1">
    <source>
        <dbReference type="SAM" id="MobiDB-lite"/>
    </source>
</evidence>
<feature type="compositionally biased region" description="Polar residues" evidence="1">
    <location>
        <begin position="560"/>
        <end position="570"/>
    </location>
</feature>
<proteinExistence type="predicted"/>
<feature type="compositionally biased region" description="Low complexity" evidence="1">
    <location>
        <begin position="867"/>
        <end position="876"/>
    </location>
</feature>
<dbReference type="CDD" id="cd00072">
    <property type="entry name" value="GYF"/>
    <property type="match status" value="1"/>
</dbReference>
<feature type="region of interest" description="Disordered" evidence="1">
    <location>
        <begin position="1"/>
        <end position="163"/>
    </location>
</feature>
<feature type="compositionally biased region" description="Polar residues" evidence="1">
    <location>
        <begin position="588"/>
        <end position="606"/>
    </location>
</feature>
<comment type="caution">
    <text evidence="3">The sequence shown here is derived from an EMBL/GenBank/DDBJ whole genome shotgun (WGS) entry which is preliminary data.</text>
</comment>
<dbReference type="Pfam" id="PF02213">
    <property type="entry name" value="GYF"/>
    <property type="match status" value="1"/>
</dbReference>
<feature type="compositionally biased region" description="Low complexity" evidence="1">
    <location>
        <begin position="1176"/>
        <end position="1192"/>
    </location>
</feature>
<feature type="compositionally biased region" description="Basic and acidic residues" evidence="1">
    <location>
        <begin position="901"/>
        <end position="926"/>
    </location>
</feature>
<feature type="compositionally biased region" description="Polar residues" evidence="1">
    <location>
        <begin position="726"/>
        <end position="738"/>
    </location>
</feature>
<dbReference type="GO" id="GO:0005829">
    <property type="term" value="C:cytosol"/>
    <property type="evidence" value="ECO:0007669"/>
    <property type="project" value="TreeGrafter"/>
</dbReference>
<keyword evidence="4" id="KW-1185">Reference proteome</keyword>
<dbReference type="InterPro" id="IPR003169">
    <property type="entry name" value="GYF"/>
</dbReference>
<organism evidence="3 4">
    <name type="scientific">Hondaea fermentalgiana</name>
    <dbReference type="NCBI Taxonomy" id="2315210"/>
    <lineage>
        <taxon>Eukaryota</taxon>
        <taxon>Sar</taxon>
        <taxon>Stramenopiles</taxon>
        <taxon>Bigyra</taxon>
        <taxon>Labyrinthulomycetes</taxon>
        <taxon>Thraustochytrida</taxon>
        <taxon>Thraustochytriidae</taxon>
        <taxon>Hondaea</taxon>
    </lineage>
</organism>
<feature type="region of interest" description="Disordered" evidence="1">
    <location>
        <begin position="467"/>
        <end position="626"/>
    </location>
</feature>
<feature type="compositionally biased region" description="Basic and acidic residues" evidence="1">
    <location>
        <begin position="944"/>
        <end position="958"/>
    </location>
</feature>
<dbReference type="PANTHER" id="PTHR14445:SF36">
    <property type="entry name" value="FI03272P-RELATED"/>
    <property type="match status" value="1"/>
</dbReference>
<feature type="region of interest" description="Disordered" evidence="1">
    <location>
        <begin position="719"/>
        <end position="1220"/>
    </location>
</feature>
<dbReference type="Proteomes" id="UP000241890">
    <property type="component" value="Unassembled WGS sequence"/>
</dbReference>
<feature type="compositionally biased region" description="Low complexity" evidence="1">
    <location>
        <begin position="36"/>
        <end position="69"/>
    </location>
</feature>
<protein>
    <submittedName>
        <fullName evidence="3">GRB10-interacting GYF protein 2</fullName>
    </submittedName>
</protein>
<accession>A0A2R5G8T3</accession>
<feature type="compositionally biased region" description="Low complexity" evidence="1">
    <location>
        <begin position="1062"/>
        <end position="1083"/>
    </location>
</feature>
<feature type="compositionally biased region" description="Low complexity" evidence="1">
    <location>
        <begin position="885"/>
        <end position="900"/>
    </location>
</feature>
<feature type="compositionally biased region" description="Low complexity" evidence="1">
    <location>
        <begin position="1102"/>
        <end position="1128"/>
    </location>
</feature>
<feature type="compositionally biased region" description="Low complexity" evidence="1">
    <location>
        <begin position="476"/>
        <end position="494"/>
    </location>
</feature>
<feature type="domain" description="GYF" evidence="2">
    <location>
        <begin position="648"/>
        <end position="697"/>
    </location>
</feature>
<dbReference type="InterPro" id="IPR035445">
    <property type="entry name" value="GYF-like_dom_sf"/>
</dbReference>